<evidence type="ECO:0000313" key="2">
    <source>
        <dbReference type="EMBL" id="MPM54041.1"/>
    </source>
</evidence>
<reference evidence="2" key="1">
    <citation type="submission" date="2019-08" db="EMBL/GenBank/DDBJ databases">
        <authorList>
            <person name="Kucharzyk K."/>
            <person name="Murdoch R.W."/>
            <person name="Higgins S."/>
            <person name="Loffler F."/>
        </authorList>
    </citation>
    <scope>NUCLEOTIDE SEQUENCE</scope>
</reference>
<accession>A0A645AP15</accession>
<protein>
    <submittedName>
        <fullName evidence="2">Uncharacterized protein</fullName>
    </submittedName>
</protein>
<proteinExistence type="predicted"/>
<organism evidence="2">
    <name type="scientific">bioreactor metagenome</name>
    <dbReference type="NCBI Taxonomy" id="1076179"/>
    <lineage>
        <taxon>unclassified sequences</taxon>
        <taxon>metagenomes</taxon>
        <taxon>ecological metagenomes</taxon>
    </lineage>
</organism>
<dbReference type="AlphaFoldDB" id="A0A645AP15"/>
<comment type="caution">
    <text evidence="2">The sequence shown here is derived from an EMBL/GenBank/DDBJ whole genome shotgun (WGS) entry which is preliminary data.</text>
</comment>
<dbReference type="EMBL" id="VSSQ01014618">
    <property type="protein sequence ID" value="MPM54041.1"/>
    <property type="molecule type" value="Genomic_DNA"/>
</dbReference>
<sequence>MAAGFLSFKAPDIPGALPTPHRVTQPVQPHNHRPGGKAPQPRKLGADLPQQISRHMGIVPYTPAQPQIDDAPGKELRRRDGKAA</sequence>
<feature type="compositionally biased region" description="Basic and acidic residues" evidence="1">
    <location>
        <begin position="71"/>
        <end position="84"/>
    </location>
</feature>
<name>A0A645AP15_9ZZZZ</name>
<feature type="region of interest" description="Disordered" evidence="1">
    <location>
        <begin position="1"/>
        <end position="84"/>
    </location>
</feature>
<evidence type="ECO:0000256" key="1">
    <source>
        <dbReference type="SAM" id="MobiDB-lite"/>
    </source>
</evidence>
<gene>
    <name evidence="2" type="ORF">SDC9_100814</name>
</gene>